<gene>
    <name evidence="1" type="ORF">QFC22_001617</name>
</gene>
<dbReference type="Proteomes" id="UP001243375">
    <property type="component" value="Unassembled WGS sequence"/>
</dbReference>
<organism evidence="1 2">
    <name type="scientific">Naganishia vaughanmartiniae</name>
    <dbReference type="NCBI Taxonomy" id="1424756"/>
    <lineage>
        <taxon>Eukaryota</taxon>
        <taxon>Fungi</taxon>
        <taxon>Dikarya</taxon>
        <taxon>Basidiomycota</taxon>
        <taxon>Agaricomycotina</taxon>
        <taxon>Tremellomycetes</taxon>
        <taxon>Filobasidiales</taxon>
        <taxon>Filobasidiaceae</taxon>
        <taxon>Naganishia</taxon>
    </lineage>
</organism>
<comment type="caution">
    <text evidence="1">The sequence shown here is derived from an EMBL/GenBank/DDBJ whole genome shotgun (WGS) entry which is preliminary data.</text>
</comment>
<accession>A0ACC2XH99</accession>
<keyword evidence="2" id="KW-1185">Reference proteome</keyword>
<reference evidence="1" key="1">
    <citation type="submission" date="2023-04" db="EMBL/GenBank/DDBJ databases">
        <title>Draft Genome sequencing of Naganishia species isolated from polar environments using Oxford Nanopore Technology.</title>
        <authorList>
            <person name="Leo P."/>
            <person name="Venkateswaran K."/>
        </authorList>
    </citation>
    <scope>NUCLEOTIDE SEQUENCE</scope>
    <source>
        <strain evidence="1">MNA-CCFEE 5425</strain>
    </source>
</reference>
<evidence type="ECO:0000313" key="2">
    <source>
        <dbReference type="Proteomes" id="UP001243375"/>
    </source>
</evidence>
<protein>
    <submittedName>
        <fullName evidence="1">Uncharacterized protein</fullName>
    </submittedName>
</protein>
<sequence length="74" mass="8602">MIVLVTYAFNSLTTKEDLADIDAFFKDKKTEKYKLALAQTKDTIQASIGWLERDREDVETVSRHFRMGLLKALY</sequence>
<name>A0ACC2XH99_9TREE</name>
<dbReference type="EMBL" id="JASBWU010000003">
    <property type="protein sequence ID" value="KAJ9123415.1"/>
    <property type="molecule type" value="Genomic_DNA"/>
</dbReference>
<proteinExistence type="predicted"/>
<evidence type="ECO:0000313" key="1">
    <source>
        <dbReference type="EMBL" id="KAJ9123415.1"/>
    </source>
</evidence>